<feature type="chain" id="PRO_5023132559" description="DUF3575 domain-containing protein" evidence="1">
    <location>
        <begin position="21"/>
        <end position="277"/>
    </location>
</feature>
<gene>
    <name evidence="2" type="ORF">FRX97_11465</name>
</gene>
<evidence type="ECO:0000313" key="3">
    <source>
        <dbReference type="Proteomes" id="UP000321168"/>
    </source>
</evidence>
<name>A0A5C6US20_9FLAO</name>
<sequence length="277" mass="32226">MKTPTLFIILALLLCKITHAQSDTIYFADDNISICVVEKMNSDEVVYSKPTLSPDVKFNVSKSKIRMIKFHDGEVWINYQLGNSNENLKFRYPDRKYAIKLFPATGFLNYGELGFEMATDKISSIDFNLFFNLQNSESFHLGAFGYKFRLYNKYQRDYLACGPYVKPTAIFYKHTLKFENGKEHKYFGVGPMLNFGYQWVVLGRGFIELNLGSGLSYSSTNFGDRLSENDRETLQNPNIKNYKNPDEQRMFFFEQLDDKIENWSNIYHGSIRVGIVF</sequence>
<organism evidence="2 3">
    <name type="scientific">Luteibaculum oceani</name>
    <dbReference type="NCBI Taxonomy" id="1294296"/>
    <lineage>
        <taxon>Bacteria</taxon>
        <taxon>Pseudomonadati</taxon>
        <taxon>Bacteroidota</taxon>
        <taxon>Flavobacteriia</taxon>
        <taxon>Flavobacteriales</taxon>
        <taxon>Luteibaculaceae</taxon>
        <taxon>Luteibaculum</taxon>
    </lineage>
</organism>
<reference evidence="2 3" key="1">
    <citation type="submission" date="2019-08" db="EMBL/GenBank/DDBJ databases">
        <title>Genome of Luteibaculum oceani JCM 18817.</title>
        <authorList>
            <person name="Bowman J.P."/>
        </authorList>
    </citation>
    <scope>NUCLEOTIDE SEQUENCE [LARGE SCALE GENOMIC DNA]</scope>
    <source>
        <strain evidence="2 3">JCM 18817</strain>
    </source>
</reference>
<feature type="signal peptide" evidence="1">
    <location>
        <begin position="1"/>
        <end position="20"/>
    </location>
</feature>
<keyword evidence="1" id="KW-0732">Signal</keyword>
<dbReference type="Proteomes" id="UP000321168">
    <property type="component" value="Unassembled WGS sequence"/>
</dbReference>
<keyword evidence="3" id="KW-1185">Reference proteome</keyword>
<evidence type="ECO:0000256" key="1">
    <source>
        <dbReference type="SAM" id="SignalP"/>
    </source>
</evidence>
<dbReference type="AlphaFoldDB" id="A0A5C6US20"/>
<proteinExistence type="predicted"/>
<protein>
    <recommendedName>
        <fullName evidence="4">DUF3575 domain-containing protein</fullName>
    </recommendedName>
</protein>
<dbReference type="EMBL" id="VORB01000011">
    <property type="protein sequence ID" value="TXC76123.1"/>
    <property type="molecule type" value="Genomic_DNA"/>
</dbReference>
<accession>A0A5C6US20</accession>
<dbReference type="RefSeq" id="WP_147015361.1">
    <property type="nucleotide sequence ID" value="NZ_VORB01000011.1"/>
</dbReference>
<evidence type="ECO:0000313" key="2">
    <source>
        <dbReference type="EMBL" id="TXC76123.1"/>
    </source>
</evidence>
<comment type="caution">
    <text evidence="2">The sequence shown here is derived from an EMBL/GenBank/DDBJ whole genome shotgun (WGS) entry which is preliminary data.</text>
</comment>
<evidence type="ECO:0008006" key="4">
    <source>
        <dbReference type="Google" id="ProtNLM"/>
    </source>
</evidence>